<evidence type="ECO:0000259" key="1">
    <source>
        <dbReference type="Pfam" id="PF00326"/>
    </source>
</evidence>
<organism evidence="2 3">
    <name type="scientific">Prevotella pectinovora</name>
    <dbReference type="NCBI Taxonomy" id="1602169"/>
    <lineage>
        <taxon>Bacteria</taxon>
        <taxon>Pseudomonadati</taxon>
        <taxon>Bacteroidota</taxon>
        <taxon>Bacteroidia</taxon>
        <taxon>Bacteroidales</taxon>
        <taxon>Prevotellaceae</taxon>
        <taxon>Prevotella</taxon>
    </lineage>
</organism>
<dbReference type="InterPro" id="IPR001375">
    <property type="entry name" value="Peptidase_S9_cat"/>
</dbReference>
<evidence type="ECO:0000313" key="3">
    <source>
        <dbReference type="Proteomes" id="UP000032046"/>
    </source>
</evidence>
<gene>
    <name evidence="2" type="ORF">ST44_05080</name>
</gene>
<reference evidence="2 3" key="1">
    <citation type="submission" date="2015-01" db="EMBL/GenBank/DDBJ databases">
        <title>Comparative genomics of non-oral Prevotella species.</title>
        <authorList>
            <person name="Accetto T."/>
            <person name="Nograsek B."/>
            <person name="Avgustin G."/>
        </authorList>
    </citation>
    <scope>NUCLEOTIDE SEQUENCE [LARGE SCALE GENOMIC DNA]</scope>
    <source>
        <strain evidence="2 3">P5-119</strain>
    </source>
</reference>
<comment type="caution">
    <text evidence="2">The sequence shown here is derived from an EMBL/GenBank/DDBJ whole genome shotgun (WGS) entry which is preliminary data.</text>
</comment>
<dbReference type="GO" id="GO:0008236">
    <property type="term" value="F:serine-type peptidase activity"/>
    <property type="evidence" value="ECO:0007669"/>
    <property type="project" value="InterPro"/>
</dbReference>
<dbReference type="Pfam" id="PF00326">
    <property type="entry name" value="Peptidase_S9"/>
    <property type="match status" value="1"/>
</dbReference>
<dbReference type="AlphaFoldDB" id="A0A0D0J0N1"/>
<accession>A0A0D0J0N1</accession>
<proteinExistence type="predicted"/>
<name>A0A0D0J0N1_9BACT</name>
<dbReference type="Proteomes" id="UP000032046">
    <property type="component" value="Unassembled WGS sequence"/>
</dbReference>
<sequence length="60" mass="6513">MVPAHSFAARLQECQAGKAPVLIRIDSKAGHGGGKPLSKVMEETADIYGFIMYNMGMKMK</sequence>
<evidence type="ECO:0000313" key="2">
    <source>
        <dbReference type="EMBL" id="KIP63030.1"/>
    </source>
</evidence>
<feature type="domain" description="Peptidase S9 prolyl oligopeptidase catalytic" evidence="1">
    <location>
        <begin position="5"/>
        <end position="56"/>
    </location>
</feature>
<dbReference type="Gene3D" id="3.40.50.1820">
    <property type="entry name" value="alpha/beta hydrolase"/>
    <property type="match status" value="1"/>
</dbReference>
<protein>
    <recommendedName>
        <fullName evidence="1">Peptidase S9 prolyl oligopeptidase catalytic domain-containing protein</fullName>
    </recommendedName>
</protein>
<dbReference type="InterPro" id="IPR029058">
    <property type="entry name" value="AB_hydrolase_fold"/>
</dbReference>
<dbReference type="GO" id="GO:0006508">
    <property type="term" value="P:proteolysis"/>
    <property type="evidence" value="ECO:0007669"/>
    <property type="project" value="InterPro"/>
</dbReference>
<dbReference type="EMBL" id="JXQK01000049">
    <property type="protein sequence ID" value="KIP63030.1"/>
    <property type="molecule type" value="Genomic_DNA"/>
</dbReference>
<keyword evidence="3" id="KW-1185">Reference proteome</keyword>